<name>A0A2D2W4D4_9CAUD</name>
<evidence type="ECO:0000313" key="1">
    <source>
        <dbReference type="EMBL" id="ATS93051.1"/>
    </source>
</evidence>
<evidence type="ECO:0000313" key="2">
    <source>
        <dbReference type="Proteomes" id="UP000240916"/>
    </source>
</evidence>
<dbReference type="EMBL" id="MF919534">
    <property type="protein sequence ID" value="ATS93051.1"/>
    <property type="molecule type" value="Genomic_DNA"/>
</dbReference>
<proteinExistence type="predicted"/>
<sequence>MKIRETIRHGDYYHQRTGEASTHEEFVTFMQTSPYAGTVTRAENKHLAQAWDELGTRGQAEFGWSTLEVVA</sequence>
<accession>A0A2D2W4D4</accession>
<reference evidence="1 2" key="1">
    <citation type="submission" date="2017-09" db="EMBL/GenBank/DDBJ databases">
        <authorList>
            <person name="Pradhan P."/>
            <person name="Aluri L.S."/>
            <person name="Anandarajan D."/>
            <person name="Beiriger J.C."/>
            <person name="Bethamcharla R."/>
            <person name="Betini N."/>
            <person name="Bhatt S.D."/>
            <person name="Chengalvala S."/>
            <person name="Cox N.E."/>
            <person name="Delvadia B.P."/>
            <person name="Desai A.S."/>
            <person name="Devaney A.M."/>
            <person name="Doyle B.K."/>
            <person name="Edgerton A.O."/>
            <person name="Erlich M.C."/>
            <person name="Fitzpatrick K.C."/>
            <person name="Gajjar E.A."/>
            <person name="Ganguly A."/>
            <person name="Gill R.S."/>
            <person name="Goldman M.G."/>
            <person name="Good P.M."/>
            <person name="Gupta N."/>
            <person name="Haddad L.M."/>
            <person name="Han E.J."/>
            <person name="Jain S."/>
            <person name="Jiang A."/>
            <person name="Jurgielewicz A.D."/>
            <person name="Kainth D.K."/>
            <person name="Karam J.M."/>
            <person name="Kodavatiganti M."/>
            <person name="Kriete S.J."/>
            <person name="MacDonald C.E."/>
            <person name="Maret J.P."/>
            <person name="Mathew A.E."/>
            <person name="Nako S."/>
            <person name="Natrajan M."/>
            <person name="Nishu N.M."/>
            <person name="Parikh A."/>
            <person name="Patel N."/>
            <person name="Patel P.D."/>
            <person name="Patel S."/>
            <person name="Patra K."/>
            <person name="Pumpuckdee D."/>
            <person name="Rai K."/>
            <person name="Ramanathan A."/>
            <person name="Sarkar A."/>
            <person name="Schaffer B.L."/>
            <person name="Shah P."/>
            <person name="Tata R.K."/>
            <person name="Tawfik A.H."/>
            <person name="Thuremella B.T."/>
            <person name="Toma J."/>
            <person name="Tran T.L."/>
            <person name="Veera S."/>
            <person name="Vemulapalli V.K."/>
            <person name="Vidas T.V."/>
            <person name="Vieira K.S."/>
            <person name="Vijayakumar G."/>
            <person name="Walor T.A."/>
            <person name="White C.R."/>
            <person name="Wong B.M."/>
            <person name="Zhao Sl."/>
            <person name="McDonald M.T."/>
            <person name="Dalia R."/>
            <person name="Little J.L."/>
            <person name="Gurney S.M.R."/>
            <person name="Bollivar D.W."/>
            <person name="Garlena R.A."/>
            <person name="Russell D.A."/>
            <person name="Pope W.H."/>
            <person name="Jacobs-Sera D."/>
            <person name="Hendrix R.W."/>
            <person name="Hatfull G.F."/>
        </authorList>
    </citation>
    <scope>NUCLEOTIDE SEQUENCE [LARGE SCALE GENOMIC DNA]</scope>
</reference>
<dbReference type="Proteomes" id="UP000240916">
    <property type="component" value="Segment"/>
</dbReference>
<gene>
    <name evidence="1" type="ORF">SEA_SUPERPHIKIMAN_213</name>
</gene>
<organism evidence="1 2">
    <name type="scientific">Mycobacterium phage Superphikiman</name>
    <dbReference type="NCBI Taxonomy" id="2041551"/>
    <lineage>
        <taxon>Viruses</taxon>
        <taxon>Duplodnaviria</taxon>
        <taxon>Heunggongvirae</taxon>
        <taxon>Uroviricota</taxon>
        <taxon>Caudoviricetes</taxon>
        <taxon>Omegavirus</taxon>
        <taxon>Omegavirus courthouse</taxon>
    </lineage>
</organism>
<protein>
    <submittedName>
        <fullName evidence="1">Uncharacterized protein</fullName>
    </submittedName>
</protein>